<dbReference type="InterPro" id="IPR046357">
    <property type="entry name" value="PPIase_dom_sf"/>
</dbReference>
<evidence type="ECO:0000256" key="9">
    <source>
        <dbReference type="ARBA" id="ARBA00037071"/>
    </source>
</evidence>
<keyword evidence="5" id="KW-0963">Cytoplasm</keyword>
<feature type="domain" description="PPIase FKBP-type" evidence="12">
    <location>
        <begin position="22"/>
        <end position="74"/>
    </location>
</feature>
<evidence type="ECO:0000256" key="4">
    <source>
        <dbReference type="ARBA" id="ARBA00013194"/>
    </source>
</evidence>
<dbReference type="InterPro" id="IPR048261">
    <property type="entry name" value="SlpA/SlyD-like_ins_sf"/>
</dbReference>
<dbReference type="RefSeq" id="WP_116616203.1">
    <property type="nucleotide sequence ID" value="NZ_QENY01000006.1"/>
</dbReference>
<gene>
    <name evidence="13" type="ORF">C7379_10697</name>
</gene>
<dbReference type="Gene3D" id="2.40.10.330">
    <property type="match status" value="1"/>
</dbReference>
<dbReference type="SUPFAM" id="SSF54534">
    <property type="entry name" value="FKBP-like"/>
    <property type="match status" value="1"/>
</dbReference>
<evidence type="ECO:0000256" key="3">
    <source>
        <dbReference type="ARBA" id="ARBA00006577"/>
    </source>
</evidence>
<dbReference type="GO" id="GO:0005737">
    <property type="term" value="C:cytoplasm"/>
    <property type="evidence" value="ECO:0007669"/>
    <property type="project" value="UniProtKB-SubCell"/>
</dbReference>
<comment type="catalytic activity">
    <reaction evidence="1">
        <text>[protein]-peptidylproline (omega=180) = [protein]-peptidylproline (omega=0)</text>
        <dbReference type="Rhea" id="RHEA:16237"/>
        <dbReference type="Rhea" id="RHEA-COMP:10747"/>
        <dbReference type="Rhea" id="RHEA-COMP:10748"/>
        <dbReference type="ChEBI" id="CHEBI:83833"/>
        <dbReference type="ChEBI" id="CHEBI:83834"/>
        <dbReference type="EC" id="5.2.1.8"/>
    </reaction>
</comment>
<evidence type="ECO:0000313" key="13">
    <source>
        <dbReference type="EMBL" id="PVX56525.1"/>
    </source>
</evidence>
<dbReference type="OrthoDB" id="9808891at2"/>
<evidence type="ECO:0000256" key="5">
    <source>
        <dbReference type="ARBA" id="ARBA00022490"/>
    </source>
</evidence>
<evidence type="ECO:0000313" key="14">
    <source>
        <dbReference type="Proteomes" id="UP000245870"/>
    </source>
</evidence>
<keyword evidence="8 13" id="KW-0413">Isomerase</keyword>
<dbReference type="InterPro" id="IPR001179">
    <property type="entry name" value="PPIase_FKBP_dom"/>
</dbReference>
<dbReference type="EMBL" id="QENY01000006">
    <property type="protein sequence ID" value="PVX56525.1"/>
    <property type="molecule type" value="Genomic_DNA"/>
</dbReference>
<dbReference type="PANTHER" id="PTHR47861:SF3">
    <property type="entry name" value="FKBP-TYPE PEPTIDYL-PROLYL CIS-TRANS ISOMERASE SLYD"/>
    <property type="match status" value="1"/>
</dbReference>
<sequence>MMEKYISIYYRLCDVTDGQNELIEEFSKDYPYHCILGIGELLDEFERQISEIEAGHEFDITLRPEQAYGEYSDEKVVEIEKETFVVDGAFDNENVYEDAVIPLRDEDGNYLKGIVMEVRDNSVIVNLNHPLAGRVLNFHGGVIENREASNKDVNNIIEEYDCVGNHCNCNCNCEDNNSKHQGECRCRHRRRE</sequence>
<dbReference type="GO" id="GO:0042026">
    <property type="term" value="P:protein refolding"/>
    <property type="evidence" value="ECO:0007669"/>
    <property type="project" value="UniProtKB-ARBA"/>
</dbReference>
<reference evidence="13 14" key="1">
    <citation type="submission" date="2018-05" db="EMBL/GenBank/DDBJ databases">
        <title>Genomic Encyclopedia of Type Strains, Phase IV (KMG-IV): sequencing the most valuable type-strain genomes for metagenomic binning, comparative biology and taxonomic classification.</title>
        <authorList>
            <person name="Goeker M."/>
        </authorList>
    </citation>
    <scope>NUCLEOTIDE SEQUENCE [LARGE SCALE GENOMIC DNA]</scope>
    <source>
        <strain evidence="13 14">DSM 100333</strain>
    </source>
</reference>
<evidence type="ECO:0000259" key="12">
    <source>
        <dbReference type="Pfam" id="PF00254"/>
    </source>
</evidence>
<keyword evidence="6" id="KW-0697">Rotamase</keyword>
<proteinExistence type="inferred from homology"/>
<evidence type="ECO:0000256" key="1">
    <source>
        <dbReference type="ARBA" id="ARBA00000971"/>
    </source>
</evidence>
<evidence type="ECO:0000256" key="11">
    <source>
        <dbReference type="ARBA" id="ARBA00042772"/>
    </source>
</evidence>
<evidence type="ECO:0000256" key="8">
    <source>
        <dbReference type="ARBA" id="ARBA00023235"/>
    </source>
</evidence>
<evidence type="ECO:0000256" key="7">
    <source>
        <dbReference type="ARBA" id="ARBA00023186"/>
    </source>
</evidence>
<comment type="subcellular location">
    <subcellularLocation>
        <location evidence="2">Cytoplasm</location>
    </subcellularLocation>
</comment>
<evidence type="ECO:0000256" key="10">
    <source>
        <dbReference type="ARBA" id="ARBA00040015"/>
    </source>
</evidence>
<dbReference type="GO" id="GO:0003755">
    <property type="term" value="F:peptidyl-prolyl cis-trans isomerase activity"/>
    <property type="evidence" value="ECO:0007669"/>
    <property type="project" value="UniProtKB-KW"/>
</dbReference>
<comment type="caution">
    <text evidence="13">The sequence shown here is derived from an EMBL/GenBank/DDBJ whole genome shotgun (WGS) entry which is preliminary data.</text>
</comment>
<keyword evidence="14" id="KW-1185">Reference proteome</keyword>
<evidence type="ECO:0000256" key="2">
    <source>
        <dbReference type="ARBA" id="ARBA00004496"/>
    </source>
</evidence>
<dbReference type="Gene3D" id="3.10.50.40">
    <property type="match status" value="1"/>
</dbReference>
<dbReference type="AlphaFoldDB" id="A0A2U0UFT6"/>
<comment type="function">
    <text evidence="9">Also involved in hydrogenase metallocenter assembly, probably by participating in the nickel insertion step. This function in hydrogenase biosynthesis requires chaperone activity and the presence of the metal-binding domain, but not PPIase activity.</text>
</comment>
<dbReference type="EC" id="5.2.1.8" evidence="4"/>
<keyword evidence="7" id="KW-0143">Chaperone</keyword>
<name>A0A2U0UFT6_9BACT</name>
<accession>A0A2U0UFT6</accession>
<protein>
    <recommendedName>
        <fullName evidence="10">FKBP-type peptidyl-prolyl cis-trans isomerase SlyD</fullName>
        <ecNumber evidence="4">5.2.1.8</ecNumber>
    </recommendedName>
    <alternativeName>
        <fullName evidence="11">Metallochaperone SlyD</fullName>
    </alternativeName>
</protein>
<dbReference type="PANTHER" id="PTHR47861">
    <property type="entry name" value="FKBP-TYPE PEPTIDYL-PROLYL CIS-TRANS ISOMERASE SLYD"/>
    <property type="match status" value="1"/>
</dbReference>
<dbReference type="Proteomes" id="UP000245870">
    <property type="component" value="Unassembled WGS sequence"/>
</dbReference>
<evidence type="ECO:0000256" key="6">
    <source>
        <dbReference type="ARBA" id="ARBA00023110"/>
    </source>
</evidence>
<organism evidence="13 14">
    <name type="scientific">Hallella colorans</name>
    <dbReference type="NCBI Taxonomy" id="1703337"/>
    <lineage>
        <taxon>Bacteria</taxon>
        <taxon>Pseudomonadati</taxon>
        <taxon>Bacteroidota</taxon>
        <taxon>Bacteroidia</taxon>
        <taxon>Bacteroidales</taxon>
        <taxon>Prevotellaceae</taxon>
        <taxon>Hallella</taxon>
    </lineage>
</organism>
<dbReference type="Pfam" id="PF00254">
    <property type="entry name" value="FKBP_C"/>
    <property type="match status" value="1"/>
</dbReference>
<comment type="similarity">
    <text evidence="3">Belongs to the FKBP-type PPIase family.</text>
</comment>